<evidence type="ECO:0000313" key="6">
    <source>
        <dbReference type="EMBL" id="TKX26552.1"/>
    </source>
</evidence>
<gene>
    <name evidence="6" type="ORF">C1H76_1084</name>
</gene>
<dbReference type="InterPro" id="IPR002110">
    <property type="entry name" value="Ankyrin_rpt"/>
</dbReference>
<sequence length="366" mass="40839">MDASFEDILDFPLSPGLVAQSRQISQTPNREPAQDVSSRPRRSQTAKKRAEPLDEEEDWTQVEDMAERRKIQNRNAQRTYRKRKKRPKEKGATSPSPRRSPSGSMHNRTDIAQEHDAADAAATTVQRPASQLSNWAQEVVRTGSGDIGIQDSNSTTIIRHEPERPDLRLDTSGPASDHTFSDIDFLGSNNLDILGLELGDFDSQNTTTRSRRDTHISTSPCKRSFHEPGPSQSNVPLKPRSALHLALDNKHFGTVKILLKSNPNMAFHIYKGRAVMYHVMLSDQDGLLQDLLHLRDVNGRTILHIAVEEEDQTALDRLLQAGADLDCKDHAGRTPLHLAGMNGQESIVKFLILRGADVHAKVEPQL</sequence>
<evidence type="ECO:0000256" key="1">
    <source>
        <dbReference type="ARBA" id="ARBA00022737"/>
    </source>
</evidence>
<dbReference type="PROSITE" id="PS50088">
    <property type="entry name" value="ANK_REPEAT"/>
    <property type="match status" value="2"/>
</dbReference>
<dbReference type="PANTHER" id="PTHR24198:SF165">
    <property type="entry name" value="ANKYRIN REPEAT-CONTAINING PROTEIN-RELATED"/>
    <property type="match status" value="1"/>
</dbReference>
<evidence type="ECO:0000256" key="3">
    <source>
        <dbReference type="PROSITE-ProRule" id="PRU00023"/>
    </source>
</evidence>
<dbReference type="Proteomes" id="UP000308133">
    <property type="component" value="Unassembled WGS sequence"/>
</dbReference>
<name>A0A4V6DV11_9PEZI</name>
<dbReference type="AlphaFoldDB" id="A0A4V6DV11"/>
<evidence type="ECO:0000256" key="2">
    <source>
        <dbReference type="ARBA" id="ARBA00023043"/>
    </source>
</evidence>
<dbReference type="SMART" id="SM00248">
    <property type="entry name" value="ANK"/>
    <property type="match status" value="3"/>
</dbReference>
<dbReference type="EMBL" id="PTQR01000012">
    <property type="protein sequence ID" value="TKX26552.1"/>
    <property type="molecule type" value="Genomic_DNA"/>
</dbReference>
<comment type="caution">
    <text evidence="6">The sequence shown here is derived from an EMBL/GenBank/DDBJ whole genome shotgun (WGS) entry which is preliminary data.</text>
</comment>
<feature type="region of interest" description="Disordered" evidence="4">
    <location>
        <begin position="1"/>
        <end position="107"/>
    </location>
</feature>
<dbReference type="PANTHER" id="PTHR24198">
    <property type="entry name" value="ANKYRIN REPEAT AND PROTEIN KINASE DOMAIN-CONTAINING PROTEIN"/>
    <property type="match status" value="1"/>
</dbReference>
<dbReference type="InterPro" id="IPR004827">
    <property type="entry name" value="bZIP"/>
</dbReference>
<feature type="compositionally biased region" description="Basic residues" evidence="4">
    <location>
        <begin position="79"/>
        <end position="88"/>
    </location>
</feature>
<organism evidence="6 7">
    <name type="scientific">Elsinoe australis</name>
    <dbReference type="NCBI Taxonomy" id="40998"/>
    <lineage>
        <taxon>Eukaryota</taxon>
        <taxon>Fungi</taxon>
        <taxon>Dikarya</taxon>
        <taxon>Ascomycota</taxon>
        <taxon>Pezizomycotina</taxon>
        <taxon>Dothideomycetes</taxon>
        <taxon>Dothideomycetidae</taxon>
        <taxon>Myriangiales</taxon>
        <taxon>Elsinoaceae</taxon>
        <taxon>Elsinoe</taxon>
    </lineage>
</organism>
<feature type="compositionally biased region" description="Polar residues" evidence="4">
    <location>
        <begin position="20"/>
        <end position="29"/>
    </location>
</feature>
<feature type="region of interest" description="Disordered" evidence="4">
    <location>
        <begin position="202"/>
        <end position="237"/>
    </location>
</feature>
<proteinExistence type="predicted"/>
<dbReference type="Gene3D" id="1.25.40.20">
    <property type="entry name" value="Ankyrin repeat-containing domain"/>
    <property type="match status" value="1"/>
</dbReference>
<reference evidence="6 7" key="1">
    <citation type="submission" date="2018-02" db="EMBL/GenBank/DDBJ databases">
        <title>Draft genome sequences of Elsinoe sp., causing black scab on jojoba.</title>
        <authorList>
            <person name="Stodart B."/>
            <person name="Jeffress S."/>
            <person name="Ash G."/>
            <person name="Arun Chinnappa K."/>
        </authorList>
    </citation>
    <scope>NUCLEOTIDE SEQUENCE [LARGE SCALE GENOMIC DNA]</scope>
    <source>
        <strain evidence="6 7">Hillstone_2</strain>
    </source>
</reference>
<protein>
    <submittedName>
        <fullName evidence="6">Transcription factor-like protein 5</fullName>
    </submittedName>
</protein>
<feature type="domain" description="BZIP" evidence="5">
    <location>
        <begin position="68"/>
        <end position="83"/>
    </location>
</feature>
<dbReference type="PROSITE" id="PS50297">
    <property type="entry name" value="ANK_REP_REGION"/>
    <property type="match status" value="2"/>
</dbReference>
<evidence type="ECO:0000256" key="4">
    <source>
        <dbReference type="SAM" id="MobiDB-lite"/>
    </source>
</evidence>
<dbReference type="InterPro" id="IPR036770">
    <property type="entry name" value="Ankyrin_rpt-contain_sf"/>
</dbReference>
<keyword evidence="1" id="KW-0677">Repeat</keyword>
<evidence type="ECO:0000259" key="5">
    <source>
        <dbReference type="PROSITE" id="PS00036"/>
    </source>
</evidence>
<keyword evidence="2 3" id="KW-0040">ANK repeat</keyword>
<dbReference type="Pfam" id="PF12796">
    <property type="entry name" value="Ank_2"/>
    <property type="match status" value="1"/>
</dbReference>
<feature type="repeat" description="ANK" evidence="3">
    <location>
        <begin position="298"/>
        <end position="330"/>
    </location>
</feature>
<accession>A0A4V6DV11</accession>
<dbReference type="SUPFAM" id="SSF48403">
    <property type="entry name" value="Ankyrin repeat"/>
    <property type="match status" value="1"/>
</dbReference>
<evidence type="ECO:0000313" key="7">
    <source>
        <dbReference type="Proteomes" id="UP000308133"/>
    </source>
</evidence>
<dbReference type="GO" id="GO:0003700">
    <property type="term" value="F:DNA-binding transcription factor activity"/>
    <property type="evidence" value="ECO:0007669"/>
    <property type="project" value="InterPro"/>
</dbReference>
<feature type="compositionally biased region" description="Low complexity" evidence="4">
    <location>
        <begin position="94"/>
        <end position="104"/>
    </location>
</feature>
<feature type="repeat" description="ANK" evidence="3">
    <location>
        <begin position="331"/>
        <end position="363"/>
    </location>
</feature>
<dbReference type="PROSITE" id="PS00036">
    <property type="entry name" value="BZIP_BASIC"/>
    <property type="match status" value="1"/>
</dbReference>